<evidence type="ECO:0000259" key="4">
    <source>
        <dbReference type="Pfam" id="PF03081"/>
    </source>
</evidence>
<keyword evidence="3" id="KW-0268">Exocytosis</keyword>
<dbReference type="PANTHER" id="PTHR12542:SF7">
    <property type="entry name" value="EXOCYST SUBUNIT EXO70 FAMILY PROTEIN"/>
    <property type="match status" value="1"/>
</dbReference>
<evidence type="ECO:0000313" key="6">
    <source>
        <dbReference type="Proteomes" id="UP000325577"/>
    </source>
</evidence>
<keyword evidence="2 3" id="KW-0813">Transport</keyword>
<dbReference type="InterPro" id="IPR046364">
    <property type="entry name" value="Exo70_C"/>
</dbReference>
<feature type="domain" description="Exocyst complex subunit Exo70 C-terminal" evidence="4">
    <location>
        <begin position="55"/>
        <end position="178"/>
    </location>
</feature>
<dbReference type="Gene3D" id="1.20.1280.170">
    <property type="entry name" value="Exocyst complex component Exo70"/>
    <property type="match status" value="2"/>
</dbReference>
<evidence type="ECO:0000256" key="1">
    <source>
        <dbReference type="ARBA" id="ARBA00006756"/>
    </source>
</evidence>
<dbReference type="GO" id="GO:0006887">
    <property type="term" value="P:exocytosis"/>
    <property type="evidence" value="ECO:0007669"/>
    <property type="project" value="UniProtKB-KW"/>
</dbReference>
<feature type="domain" description="Exocyst complex subunit Exo70 C-terminal" evidence="4">
    <location>
        <begin position="190"/>
        <end position="346"/>
    </location>
</feature>
<evidence type="ECO:0000256" key="2">
    <source>
        <dbReference type="ARBA" id="ARBA00022448"/>
    </source>
</evidence>
<dbReference type="PANTHER" id="PTHR12542">
    <property type="entry name" value="EXOCYST COMPLEX PROTEIN EXO70"/>
    <property type="match status" value="1"/>
</dbReference>
<sequence>MNSAGHLRDCVKVYKSVRKSFLDENLRRLGIEKLSIDEVRRLEWELLEEKIRQFIRAAKICVRILFPSEKQLCEQIFEGLGTRTADACFTEMVKDRAIQLFNFAEAIGRSSRQTPRLLKILWVHDELSDLLPYIDSAFRSKSLRSVFDHAAGILPQLAESARRILLGFENDEENRRYSNDLTILDIEEIAQFERERNTLPAHLIWIIHILQLKLKIKSKSYNDTSLALLFMMNNVHYIVQKIQGSPDLGEMIGDDYLEKLADFVRQGVTAYQTSTWEAIFHCLRDEGANQSRKNCSLGQRLKTFNAMFEEVHRTQATWSVPDLRLRKELRDSILAELIPAYRYFLECIEKLSIPPSRSFTGWIRNLVTRENQQEIHLT</sequence>
<comment type="similarity">
    <text evidence="1 3">Belongs to the EXO70 family.</text>
</comment>
<dbReference type="InterPro" id="IPR016159">
    <property type="entry name" value="Cullin_repeat-like_dom_sf"/>
</dbReference>
<evidence type="ECO:0000256" key="3">
    <source>
        <dbReference type="RuleBase" id="RU365026"/>
    </source>
</evidence>
<dbReference type="GO" id="GO:0005546">
    <property type="term" value="F:phosphatidylinositol-4,5-bisphosphate binding"/>
    <property type="evidence" value="ECO:0007669"/>
    <property type="project" value="InterPro"/>
</dbReference>
<dbReference type="GO" id="GO:0000145">
    <property type="term" value="C:exocyst"/>
    <property type="evidence" value="ECO:0007669"/>
    <property type="project" value="InterPro"/>
</dbReference>
<keyword evidence="6" id="KW-1185">Reference proteome</keyword>
<gene>
    <name evidence="5" type="ORF">F0562_017494</name>
</gene>
<dbReference type="GO" id="GO:0015031">
    <property type="term" value="P:protein transport"/>
    <property type="evidence" value="ECO:0007669"/>
    <property type="project" value="UniProtKB-KW"/>
</dbReference>
<evidence type="ECO:0000313" key="5">
    <source>
        <dbReference type="EMBL" id="KAA8517254.1"/>
    </source>
</evidence>
<dbReference type="AlphaFoldDB" id="A0A5J4ZHA0"/>
<reference evidence="5 6" key="1">
    <citation type="submission" date="2019-09" db="EMBL/GenBank/DDBJ databases">
        <title>A chromosome-level genome assembly of the Chinese tupelo Nyssa sinensis.</title>
        <authorList>
            <person name="Yang X."/>
            <person name="Kang M."/>
            <person name="Yang Y."/>
            <person name="Xiong H."/>
            <person name="Wang M."/>
            <person name="Zhang Z."/>
            <person name="Wang Z."/>
            <person name="Wu H."/>
            <person name="Ma T."/>
            <person name="Liu J."/>
            <person name="Xi Z."/>
        </authorList>
    </citation>
    <scope>NUCLEOTIDE SEQUENCE [LARGE SCALE GENOMIC DNA]</scope>
    <source>
        <strain evidence="5">J267</strain>
        <tissue evidence="5">Leaf</tissue>
    </source>
</reference>
<comment type="function">
    <text evidence="3">Component of the exocyst complex.</text>
</comment>
<dbReference type="SUPFAM" id="SSF74788">
    <property type="entry name" value="Cullin repeat-like"/>
    <property type="match status" value="1"/>
</dbReference>
<proteinExistence type="inferred from homology"/>
<dbReference type="EMBL" id="CM018051">
    <property type="protein sequence ID" value="KAA8517254.1"/>
    <property type="molecule type" value="Genomic_DNA"/>
</dbReference>
<accession>A0A5J4ZHA0</accession>
<protein>
    <recommendedName>
        <fullName evidence="3">Exocyst subunit Exo70 family protein</fullName>
    </recommendedName>
</protein>
<organism evidence="5 6">
    <name type="scientific">Nyssa sinensis</name>
    <dbReference type="NCBI Taxonomy" id="561372"/>
    <lineage>
        <taxon>Eukaryota</taxon>
        <taxon>Viridiplantae</taxon>
        <taxon>Streptophyta</taxon>
        <taxon>Embryophyta</taxon>
        <taxon>Tracheophyta</taxon>
        <taxon>Spermatophyta</taxon>
        <taxon>Magnoliopsida</taxon>
        <taxon>eudicotyledons</taxon>
        <taxon>Gunneridae</taxon>
        <taxon>Pentapetalae</taxon>
        <taxon>asterids</taxon>
        <taxon>Cornales</taxon>
        <taxon>Nyssaceae</taxon>
        <taxon>Nyssa</taxon>
    </lineage>
</organism>
<dbReference type="Proteomes" id="UP000325577">
    <property type="component" value="Linkage Group LG8"/>
</dbReference>
<name>A0A5J4ZHA0_9ASTE</name>
<dbReference type="Pfam" id="PF03081">
    <property type="entry name" value="Exo70_C"/>
    <property type="match status" value="2"/>
</dbReference>
<dbReference type="OrthoDB" id="1922221at2759"/>
<keyword evidence="3" id="KW-0653">Protein transport</keyword>
<dbReference type="InterPro" id="IPR004140">
    <property type="entry name" value="Exo70"/>
</dbReference>